<name>A0ACC3TML6_9ASCO</name>
<protein>
    <submittedName>
        <fullName evidence="1">Uncharacterized protein</fullName>
    </submittedName>
</protein>
<accession>A0ACC3TML6</accession>
<evidence type="ECO:0000313" key="1">
    <source>
        <dbReference type="EMBL" id="KAK9322092.1"/>
    </source>
</evidence>
<reference evidence="2" key="1">
    <citation type="journal article" date="2024" name="Front. Bioeng. Biotechnol.">
        <title>Genome-scale model development and genomic sequencing of the oleaginous clade Lipomyces.</title>
        <authorList>
            <person name="Czajka J.J."/>
            <person name="Han Y."/>
            <person name="Kim J."/>
            <person name="Mondo S.J."/>
            <person name="Hofstad B.A."/>
            <person name="Robles A."/>
            <person name="Haridas S."/>
            <person name="Riley R."/>
            <person name="LaButti K."/>
            <person name="Pangilinan J."/>
            <person name="Andreopoulos W."/>
            <person name="Lipzen A."/>
            <person name="Yan J."/>
            <person name="Wang M."/>
            <person name="Ng V."/>
            <person name="Grigoriev I.V."/>
            <person name="Spatafora J.W."/>
            <person name="Magnuson J.K."/>
            <person name="Baker S.E."/>
            <person name="Pomraning K.R."/>
        </authorList>
    </citation>
    <scope>NUCLEOTIDE SEQUENCE [LARGE SCALE GENOMIC DNA]</scope>
    <source>
        <strain evidence="2">CBS 10300</strain>
    </source>
</reference>
<dbReference type="EMBL" id="MU970083">
    <property type="protein sequence ID" value="KAK9322092.1"/>
    <property type="molecule type" value="Genomic_DNA"/>
</dbReference>
<gene>
    <name evidence="1" type="ORF">V1517DRAFT_324327</name>
</gene>
<keyword evidence="2" id="KW-1185">Reference proteome</keyword>
<evidence type="ECO:0000313" key="2">
    <source>
        <dbReference type="Proteomes" id="UP001489719"/>
    </source>
</evidence>
<proteinExistence type="predicted"/>
<organism evidence="1 2">
    <name type="scientific">Lipomyces orientalis</name>
    <dbReference type="NCBI Taxonomy" id="1233043"/>
    <lineage>
        <taxon>Eukaryota</taxon>
        <taxon>Fungi</taxon>
        <taxon>Dikarya</taxon>
        <taxon>Ascomycota</taxon>
        <taxon>Saccharomycotina</taxon>
        <taxon>Lipomycetes</taxon>
        <taxon>Lipomycetales</taxon>
        <taxon>Lipomycetaceae</taxon>
        <taxon>Lipomyces</taxon>
    </lineage>
</organism>
<comment type="caution">
    <text evidence="1">The sequence shown here is derived from an EMBL/GenBank/DDBJ whole genome shotgun (WGS) entry which is preliminary data.</text>
</comment>
<dbReference type="Proteomes" id="UP001489719">
    <property type="component" value="Unassembled WGS sequence"/>
</dbReference>
<sequence length="513" mass="56480">MPKRRQTLRSLEQTRLAAFEEVAIFNHGYIHRSCLPQPHAHSQADILNFVRSSVEKENYGPAFDRIEAVSPHASSSSSRTPLSTSSETRRKKRRVVPSSDAEEYDYLSSDSCYSSTSPVKSRQRSELAAEQDFGKGSATLEGTRMWESNNTVNVWDLKGSGLTGNELSDGYYSCSEILSDQGEQAKLQRKGVDEHGVTGLDPNHDLTQSDPNLEVRATAESVEVALDFTFAARATTSLTSVGAMFTGTGGEDYVPDTFAEDGRVERLCDENERDRAIEEERDDHATDDNCMDKTSSRATPAAVCTPVGDIPGSDDHKAFQSSYISSSEWSECESLHSDTEDPDGLAGLAYPTPEMTEPVRIFTNSFTRSEAHDSQDFRTNSVPSTQKPPSIYYCRVPNQVSPIRQSQSQSLRSTQGIVASQSNIKSSTPESLSYTQLSNPTEAYSQRATNKGSGEPSYVDSSTINQFDGRIENSLLTDSVMFSLPLPPEMGFYVGQNTQLQMCDLEASRDLRA</sequence>